<dbReference type="OrthoDB" id="72053at2759"/>
<dbReference type="EMBL" id="CAJPIZ010013014">
    <property type="protein sequence ID" value="CAG2114027.1"/>
    <property type="molecule type" value="Genomic_DNA"/>
</dbReference>
<dbReference type="Gene3D" id="3.40.30.10">
    <property type="entry name" value="Glutaredoxin"/>
    <property type="match status" value="2"/>
</dbReference>
<reference evidence="1" key="1">
    <citation type="submission" date="2020-11" db="EMBL/GenBank/DDBJ databases">
        <authorList>
            <person name="Tran Van P."/>
        </authorList>
    </citation>
    <scope>NUCLEOTIDE SEQUENCE</scope>
</reference>
<dbReference type="SUPFAM" id="SSF52833">
    <property type="entry name" value="Thioredoxin-like"/>
    <property type="match status" value="1"/>
</dbReference>
<evidence type="ECO:0000313" key="2">
    <source>
        <dbReference type="Proteomes" id="UP000759131"/>
    </source>
</evidence>
<sequence length="238" mass="27894">NDNKAAHKYNVHTFPTLAYFRKQSPILYDGDLLDEEKVLKWLTSNDVFEIKDEIEEVNRKMLDKLLNDNDFVAVYFCKQALALPTYEKDCYDCEEVLRELEHIDDECDELDIMFVKIRDSRYARKYGIGEVPALVMFRKKFPAIYRGDLMKEEDVLEWLRKNRYRHPELNLFMYALASITVHQKAITTTIIDPNPTITNTKNTTTYTNNNNNNTITKTKIISIIKIKSKITNTTTTTT</sequence>
<gene>
    <name evidence="1" type="ORF">OSB1V03_LOCUS13994</name>
</gene>
<evidence type="ECO:0008006" key="3">
    <source>
        <dbReference type="Google" id="ProtNLM"/>
    </source>
</evidence>
<accession>A0A7R9L1Z7</accession>
<dbReference type="AlphaFoldDB" id="A0A7R9L1Z7"/>
<name>A0A7R9L1Z7_9ACAR</name>
<proteinExistence type="predicted"/>
<dbReference type="EMBL" id="OC867589">
    <property type="protein sequence ID" value="CAD7633597.1"/>
    <property type="molecule type" value="Genomic_DNA"/>
</dbReference>
<dbReference type="Proteomes" id="UP000759131">
    <property type="component" value="Unassembled WGS sequence"/>
</dbReference>
<dbReference type="PANTHER" id="PTHR19991">
    <property type="entry name" value="L 2 01289"/>
    <property type="match status" value="1"/>
</dbReference>
<organism evidence="1">
    <name type="scientific">Medioppia subpectinata</name>
    <dbReference type="NCBI Taxonomy" id="1979941"/>
    <lineage>
        <taxon>Eukaryota</taxon>
        <taxon>Metazoa</taxon>
        <taxon>Ecdysozoa</taxon>
        <taxon>Arthropoda</taxon>
        <taxon>Chelicerata</taxon>
        <taxon>Arachnida</taxon>
        <taxon>Acari</taxon>
        <taxon>Acariformes</taxon>
        <taxon>Sarcoptiformes</taxon>
        <taxon>Oribatida</taxon>
        <taxon>Brachypylina</taxon>
        <taxon>Oppioidea</taxon>
        <taxon>Oppiidae</taxon>
        <taxon>Medioppia</taxon>
    </lineage>
</organism>
<dbReference type="PANTHER" id="PTHR19991:SF3">
    <property type="entry name" value="LETHAL (2) 01289, ISOFORM F"/>
    <property type="match status" value="1"/>
</dbReference>
<protein>
    <recommendedName>
        <fullName evidence="3">Thioredoxin domain-containing protein</fullName>
    </recommendedName>
</protein>
<evidence type="ECO:0000313" key="1">
    <source>
        <dbReference type="EMBL" id="CAD7633597.1"/>
    </source>
</evidence>
<keyword evidence="2" id="KW-1185">Reference proteome</keyword>
<feature type="non-terminal residue" evidence="1">
    <location>
        <position position="238"/>
    </location>
</feature>
<dbReference type="InterPro" id="IPR036249">
    <property type="entry name" value="Thioredoxin-like_sf"/>
</dbReference>